<keyword evidence="3" id="KW-1185">Reference proteome</keyword>
<evidence type="ECO:0000313" key="2">
    <source>
        <dbReference type="EMBL" id="KAA1097367.1"/>
    </source>
</evidence>
<organism evidence="2 3">
    <name type="scientific">Puccinia graminis f. sp. tritici</name>
    <dbReference type="NCBI Taxonomy" id="56615"/>
    <lineage>
        <taxon>Eukaryota</taxon>
        <taxon>Fungi</taxon>
        <taxon>Dikarya</taxon>
        <taxon>Basidiomycota</taxon>
        <taxon>Pucciniomycotina</taxon>
        <taxon>Pucciniomycetes</taxon>
        <taxon>Pucciniales</taxon>
        <taxon>Pucciniaceae</taxon>
        <taxon>Puccinia</taxon>
    </lineage>
</organism>
<protein>
    <recommendedName>
        <fullName evidence="1">Fungal-type protein kinase domain-containing protein</fullName>
    </recommendedName>
</protein>
<feature type="domain" description="Fungal-type protein kinase" evidence="1">
    <location>
        <begin position="1"/>
        <end position="118"/>
    </location>
</feature>
<dbReference type="InterPro" id="IPR040976">
    <property type="entry name" value="Pkinase_fungal"/>
</dbReference>
<comment type="caution">
    <text evidence="2">The sequence shown here is derived from an EMBL/GenBank/DDBJ whole genome shotgun (WGS) entry which is preliminary data.</text>
</comment>
<name>A0A5B0P6Z5_PUCGR</name>
<reference evidence="2 3" key="1">
    <citation type="submission" date="2019-05" db="EMBL/GenBank/DDBJ databases">
        <title>Emergence of the Ug99 lineage of the wheat stem rust pathogen through somatic hybridization.</title>
        <authorList>
            <person name="Li F."/>
            <person name="Upadhyaya N.M."/>
            <person name="Sperschneider J."/>
            <person name="Matny O."/>
            <person name="Nguyen-Phuc H."/>
            <person name="Mago R."/>
            <person name="Raley C."/>
            <person name="Miller M.E."/>
            <person name="Silverstein K.A.T."/>
            <person name="Henningsen E."/>
            <person name="Hirsch C.D."/>
            <person name="Visser B."/>
            <person name="Pretorius Z.A."/>
            <person name="Steffenson B.J."/>
            <person name="Schwessinger B."/>
            <person name="Dodds P.N."/>
            <person name="Figueroa M."/>
        </authorList>
    </citation>
    <scope>NUCLEOTIDE SEQUENCE [LARGE SCALE GENOMIC DNA]</scope>
    <source>
        <strain evidence="2">21-0</strain>
    </source>
</reference>
<dbReference type="OrthoDB" id="5584477at2759"/>
<gene>
    <name evidence="2" type="ORF">PGT21_004252</name>
</gene>
<evidence type="ECO:0000313" key="3">
    <source>
        <dbReference type="Proteomes" id="UP000324748"/>
    </source>
</evidence>
<dbReference type="Proteomes" id="UP000324748">
    <property type="component" value="Unassembled WGS sequence"/>
</dbReference>
<sequence length="121" mass="13576">MRLWKFDGSGAIGSEALDLKESVEKFKRLLSLIIIFLTSNRQVIGFDPTFFDNIDEQTSTPSPQKIQISTAPNPQGLAISSLKFRAPGICGRGSTCWEAHLLGDKDQKFVIKDSWQDRYPD</sequence>
<dbReference type="Pfam" id="PF17667">
    <property type="entry name" value="Pkinase_fungal"/>
    <property type="match status" value="1"/>
</dbReference>
<proteinExistence type="predicted"/>
<dbReference type="EMBL" id="VSWC01000066">
    <property type="protein sequence ID" value="KAA1097367.1"/>
    <property type="molecule type" value="Genomic_DNA"/>
</dbReference>
<dbReference type="PANTHER" id="PTHR38248:SF2">
    <property type="entry name" value="FUNK1 11"/>
    <property type="match status" value="1"/>
</dbReference>
<dbReference type="AlphaFoldDB" id="A0A5B0P6Z5"/>
<evidence type="ECO:0000259" key="1">
    <source>
        <dbReference type="Pfam" id="PF17667"/>
    </source>
</evidence>
<accession>A0A5B0P6Z5</accession>
<dbReference type="PANTHER" id="PTHR38248">
    <property type="entry name" value="FUNK1 6"/>
    <property type="match status" value="1"/>
</dbReference>